<name>A0ABW5C8D9_9PROT</name>
<sequence>MGRAVTGTALRVEVDSADAVRRAVVAARAAGKSLVLESPPGAAGWQGIGWWRELVALARAEAPELDITAVLDCGEAPGLALAALKAGCGRVRVVADGAALAALVALAPGLGGEVLAR</sequence>
<protein>
    <submittedName>
        <fullName evidence="1">Uncharacterized protein</fullName>
    </submittedName>
</protein>
<dbReference type="EMBL" id="JBHUIY010000011">
    <property type="protein sequence ID" value="MFD2233584.1"/>
    <property type="molecule type" value="Genomic_DNA"/>
</dbReference>
<evidence type="ECO:0000313" key="1">
    <source>
        <dbReference type="EMBL" id="MFD2233584.1"/>
    </source>
</evidence>
<dbReference type="RefSeq" id="WP_377315393.1">
    <property type="nucleotide sequence ID" value="NZ_JBHUIY010000011.1"/>
</dbReference>
<accession>A0ABW5C8D9</accession>
<gene>
    <name evidence="1" type="ORF">ACFSNB_07180</name>
</gene>
<organism evidence="1 2">
    <name type="scientific">Phaeospirillum tilakii</name>
    <dbReference type="NCBI Taxonomy" id="741673"/>
    <lineage>
        <taxon>Bacteria</taxon>
        <taxon>Pseudomonadati</taxon>
        <taxon>Pseudomonadota</taxon>
        <taxon>Alphaproteobacteria</taxon>
        <taxon>Rhodospirillales</taxon>
        <taxon>Rhodospirillaceae</taxon>
        <taxon>Phaeospirillum</taxon>
    </lineage>
</organism>
<dbReference type="Proteomes" id="UP001597296">
    <property type="component" value="Unassembled WGS sequence"/>
</dbReference>
<comment type="caution">
    <text evidence="1">The sequence shown here is derived from an EMBL/GenBank/DDBJ whole genome shotgun (WGS) entry which is preliminary data.</text>
</comment>
<proteinExistence type="predicted"/>
<reference evidence="2" key="1">
    <citation type="journal article" date="2019" name="Int. J. Syst. Evol. Microbiol.">
        <title>The Global Catalogue of Microorganisms (GCM) 10K type strain sequencing project: providing services to taxonomists for standard genome sequencing and annotation.</title>
        <authorList>
            <consortium name="The Broad Institute Genomics Platform"/>
            <consortium name="The Broad Institute Genome Sequencing Center for Infectious Disease"/>
            <person name="Wu L."/>
            <person name="Ma J."/>
        </authorList>
    </citation>
    <scope>NUCLEOTIDE SEQUENCE [LARGE SCALE GENOMIC DNA]</scope>
    <source>
        <strain evidence="2">KCTC 15012</strain>
    </source>
</reference>
<keyword evidence="2" id="KW-1185">Reference proteome</keyword>
<evidence type="ECO:0000313" key="2">
    <source>
        <dbReference type="Proteomes" id="UP001597296"/>
    </source>
</evidence>